<accession>A0A4R1RII8</accession>
<dbReference type="EMBL" id="SLUN01000016">
    <property type="protein sequence ID" value="TCL65918.1"/>
    <property type="molecule type" value="Genomic_DNA"/>
</dbReference>
<dbReference type="RefSeq" id="WP_132014880.1">
    <property type="nucleotide sequence ID" value="NZ_SLUN01000016.1"/>
</dbReference>
<keyword evidence="2" id="KW-1185">Reference proteome</keyword>
<comment type="caution">
    <text evidence="1">The sequence shown here is derived from an EMBL/GenBank/DDBJ whole genome shotgun (WGS) entry which is preliminary data.</text>
</comment>
<dbReference type="Proteomes" id="UP000295008">
    <property type="component" value="Unassembled WGS sequence"/>
</dbReference>
<organism evidence="1 2">
    <name type="scientific">Hydrogenispora ethanolica</name>
    <dbReference type="NCBI Taxonomy" id="1082276"/>
    <lineage>
        <taxon>Bacteria</taxon>
        <taxon>Bacillati</taxon>
        <taxon>Bacillota</taxon>
        <taxon>Hydrogenispora</taxon>
    </lineage>
</organism>
<dbReference type="AlphaFoldDB" id="A0A4R1RII8"/>
<gene>
    <name evidence="1" type="ORF">EDC14_101648</name>
</gene>
<reference evidence="1 2" key="1">
    <citation type="submission" date="2019-03" db="EMBL/GenBank/DDBJ databases">
        <title>Genomic Encyclopedia of Type Strains, Phase IV (KMG-IV): sequencing the most valuable type-strain genomes for metagenomic binning, comparative biology and taxonomic classification.</title>
        <authorList>
            <person name="Goeker M."/>
        </authorList>
    </citation>
    <scope>NUCLEOTIDE SEQUENCE [LARGE SCALE GENOMIC DNA]</scope>
    <source>
        <strain evidence="1 2">LX-B</strain>
    </source>
</reference>
<proteinExistence type="predicted"/>
<evidence type="ECO:0000313" key="2">
    <source>
        <dbReference type="Proteomes" id="UP000295008"/>
    </source>
</evidence>
<evidence type="ECO:0000313" key="1">
    <source>
        <dbReference type="EMBL" id="TCL65918.1"/>
    </source>
</evidence>
<sequence length="106" mass="12250">MLSSKSKGIQAFIFNRLYQIHEEILSEDPEYRELGRQQRVLLDRVFARLPPEERQMLDEYDAGRTAQMNRQDELVYGQGLLDGILLGLWVERVGRGEATLAAVLEE</sequence>
<protein>
    <submittedName>
        <fullName evidence="1">Uncharacterized protein</fullName>
    </submittedName>
</protein>
<name>A0A4R1RII8_HYDET</name>